<name>A0A8S9JVW4_BRACR</name>
<dbReference type="AlphaFoldDB" id="A0A8S9JVW4"/>
<dbReference type="EMBL" id="QGKY02000246">
    <property type="protein sequence ID" value="KAF2585929.1"/>
    <property type="molecule type" value="Genomic_DNA"/>
</dbReference>
<feature type="region of interest" description="Disordered" evidence="1">
    <location>
        <begin position="41"/>
        <end position="115"/>
    </location>
</feature>
<proteinExistence type="predicted"/>
<protein>
    <submittedName>
        <fullName evidence="2">Uncharacterized protein</fullName>
    </submittedName>
</protein>
<comment type="caution">
    <text evidence="2">The sequence shown here is derived from an EMBL/GenBank/DDBJ whole genome shotgun (WGS) entry which is preliminary data.</text>
</comment>
<feature type="compositionally biased region" description="Basic and acidic residues" evidence="1">
    <location>
        <begin position="63"/>
        <end position="89"/>
    </location>
</feature>
<organism evidence="2">
    <name type="scientific">Brassica cretica</name>
    <name type="common">Mustard</name>
    <dbReference type="NCBI Taxonomy" id="69181"/>
    <lineage>
        <taxon>Eukaryota</taxon>
        <taxon>Viridiplantae</taxon>
        <taxon>Streptophyta</taxon>
        <taxon>Embryophyta</taxon>
        <taxon>Tracheophyta</taxon>
        <taxon>Spermatophyta</taxon>
        <taxon>Magnoliopsida</taxon>
        <taxon>eudicotyledons</taxon>
        <taxon>Gunneridae</taxon>
        <taxon>Pentapetalae</taxon>
        <taxon>rosids</taxon>
        <taxon>malvids</taxon>
        <taxon>Brassicales</taxon>
        <taxon>Brassicaceae</taxon>
        <taxon>Brassiceae</taxon>
        <taxon>Brassica</taxon>
    </lineage>
</organism>
<evidence type="ECO:0000313" key="2">
    <source>
        <dbReference type="EMBL" id="KAF2585929.1"/>
    </source>
</evidence>
<evidence type="ECO:0000256" key="1">
    <source>
        <dbReference type="SAM" id="MobiDB-lite"/>
    </source>
</evidence>
<sequence length="155" mass="17323">MGATQPERRHELAVPYLSERPYQNDLTRSLAISSFWSAKIDPERPSRATTRSRSSSRATSAQRHPEVARVCVDLRHEEQAGSDVPRRLPEVAPNTQSDLPEQRAESSTELTLPLHPSLRPSLEPLHLRLFRALDLSPLGLLNTSEESTRISGQLG</sequence>
<accession>A0A8S9JVW4</accession>
<reference evidence="2" key="1">
    <citation type="submission" date="2019-12" db="EMBL/GenBank/DDBJ databases">
        <title>Genome sequencing and annotation of Brassica cretica.</title>
        <authorList>
            <person name="Studholme D.J."/>
            <person name="Sarris P.F."/>
        </authorList>
    </citation>
    <scope>NUCLEOTIDE SEQUENCE</scope>
    <source>
        <strain evidence="2">PFS-102/07</strain>
        <tissue evidence="2">Leaf</tissue>
    </source>
</reference>
<feature type="compositionally biased region" description="Low complexity" evidence="1">
    <location>
        <begin position="47"/>
        <end position="61"/>
    </location>
</feature>
<gene>
    <name evidence="2" type="ORF">F2Q70_00036324</name>
</gene>